<feature type="transmembrane region" description="Helical" evidence="2">
    <location>
        <begin position="560"/>
        <end position="581"/>
    </location>
</feature>
<dbReference type="Gene3D" id="3.20.20.70">
    <property type="entry name" value="Aldolase class I"/>
    <property type="match status" value="1"/>
</dbReference>
<dbReference type="GO" id="GO:0005737">
    <property type="term" value="C:cytoplasm"/>
    <property type="evidence" value="ECO:0007669"/>
    <property type="project" value="InterPro"/>
</dbReference>
<feature type="transmembrane region" description="Helical" evidence="2">
    <location>
        <begin position="619"/>
        <end position="639"/>
    </location>
</feature>
<evidence type="ECO:0000313" key="4">
    <source>
        <dbReference type="EMBL" id="MBB3150651.1"/>
    </source>
</evidence>
<dbReference type="SUPFAM" id="SSF51395">
    <property type="entry name" value="FMN-linked oxidoreductases"/>
    <property type="match status" value="1"/>
</dbReference>
<comment type="caution">
    <text evidence="4">The sequence shown here is derived from an EMBL/GenBank/DDBJ whole genome shotgun (WGS) entry which is preliminary data.</text>
</comment>
<feature type="transmembrane region" description="Helical" evidence="2">
    <location>
        <begin position="504"/>
        <end position="525"/>
    </location>
</feature>
<dbReference type="Proteomes" id="UP000518605">
    <property type="component" value="Unassembled WGS sequence"/>
</dbReference>
<name>A0A7W5C3Y2_9BACL</name>
<feature type="transmembrane region" description="Helical" evidence="2">
    <location>
        <begin position="405"/>
        <end position="423"/>
    </location>
</feature>
<keyword evidence="2" id="KW-1133">Transmembrane helix</keyword>
<feature type="transmembrane region" description="Helical" evidence="2">
    <location>
        <begin position="353"/>
        <end position="377"/>
    </location>
</feature>
<reference evidence="4 5" key="1">
    <citation type="submission" date="2020-08" db="EMBL/GenBank/DDBJ databases">
        <title>Genomic Encyclopedia of Type Strains, Phase III (KMG-III): the genomes of soil and plant-associated and newly described type strains.</title>
        <authorList>
            <person name="Whitman W."/>
        </authorList>
    </citation>
    <scope>NUCLEOTIDE SEQUENCE [LARGE SCALE GENOMIC DNA]</scope>
    <source>
        <strain evidence="4 5">CECT 8234</strain>
    </source>
</reference>
<evidence type="ECO:0000256" key="1">
    <source>
        <dbReference type="ARBA" id="ARBA00023002"/>
    </source>
</evidence>
<dbReference type="AlphaFoldDB" id="A0A7W5C3Y2"/>
<dbReference type="InterPro" id="IPR013785">
    <property type="entry name" value="Aldolase_TIM"/>
</dbReference>
<keyword evidence="2" id="KW-0472">Membrane</keyword>
<dbReference type="EMBL" id="JACHXW010000002">
    <property type="protein sequence ID" value="MBB3150651.1"/>
    <property type="molecule type" value="Genomic_DNA"/>
</dbReference>
<accession>A0A7W5C3Y2</accession>
<protein>
    <submittedName>
        <fullName evidence="4">Dihydroorotate dehydrogenase</fullName>
    </submittedName>
</protein>
<dbReference type="Pfam" id="PF01180">
    <property type="entry name" value="DHO_dh"/>
    <property type="match status" value="1"/>
</dbReference>
<feature type="transmembrane region" description="Helical" evidence="2">
    <location>
        <begin position="460"/>
        <end position="476"/>
    </location>
</feature>
<keyword evidence="1" id="KW-0560">Oxidoreductase</keyword>
<evidence type="ECO:0000256" key="2">
    <source>
        <dbReference type="SAM" id="Phobius"/>
    </source>
</evidence>
<organism evidence="4 5">
    <name type="scientific">Paenibacillus endophyticus</name>
    <dbReference type="NCBI Taxonomy" id="1294268"/>
    <lineage>
        <taxon>Bacteria</taxon>
        <taxon>Bacillati</taxon>
        <taxon>Bacillota</taxon>
        <taxon>Bacilli</taxon>
        <taxon>Bacillales</taxon>
        <taxon>Paenibacillaceae</taxon>
        <taxon>Paenibacillus</taxon>
    </lineage>
</organism>
<sequence>MPDWSYQTLFRPLLFKLPARLSRGLTLQAIGTLSKLPGGSFVVRTFGHMEPSPLLERELSGIAIDTPIGLSGGVDPEGIAHLAFAQFGIGFIEHGPVTYQRIHSNEPIVKDDRKEWIQYPHYYENVGVDHIAQLIASSKHRLPQFVRIAPMPNAGREQAVQELKGMMDKLSEAGADGFYLDVLHGNRNVEEAIAIGIELADILQTRTSSSLPLFLYTPPDYPNEALLALIQSLPKEAWSGIVVGEAAFNNSEGDSSYKVSKEGKADTLSKIELLRRNCSSDWLIKAGAGVHEPQDALDLFNVGADAIMLHSGLVFAGPGLPKRINEAIIYEQVKEWPTAVTPSFWKHWGWMCLLGLGMMIGGLLSWMIAATTVLLPYDLSFIGMTLEELHHINHHLLHFMSHDRITLAGTMITIGILYFQLARHGLREGLHWARTTLLTSGIVGFASFFLYVGYGYFDPLHAVAAVILLPMFLLAMRRNPDRPYRLPVNVRNDRLWRQAMWGQLCFVVLGFALSIGGLTISAVGITEVFVQTDLAYLDTTSAQLKEMNDRLIPLIAHDRAGFGGALLCAALAILIMALWGIQQGSRWLWWTFLLGGAPGFYAGLSVHLTIGYIDFWHLSPALFALLLYILGLILLYPYLMAAPEASAAK</sequence>
<evidence type="ECO:0000259" key="3">
    <source>
        <dbReference type="Pfam" id="PF01180"/>
    </source>
</evidence>
<keyword evidence="5" id="KW-1185">Reference proteome</keyword>
<feature type="transmembrane region" description="Helical" evidence="2">
    <location>
        <begin position="588"/>
        <end position="613"/>
    </location>
</feature>
<evidence type="ECO:0000313" key="5">
    <source>
        <dbReference type="Proteomes" id="UP000518605"/>
    </source>
</evidence>
<feature type="domain" description="Dihydroorotate dehydrogenase catalytic" evidence="3">
    <location>
        <begin position="55"/>
        <end position="328"/>
    </location>
</feature>
<feature type="transmembrane region" description="Helical" evidence="2">
    <location>
        <begin position="435"/>
        <end position="454"/>
    </location>
</feature>
<keyword evidence="2" id="KW-0812">Transmembrane</keyword>
<gene>
    <name evidence="4" type="ORF">FHS16_000685</name>
</gene>
<dbReference type="RefSeq" id="WP_183558872.1">
    <property type="nucleotide sequence ID" value="NZ_CBCSLB010000004.1"/>
</dbReference>
<dbReference type="InterPro" id="IPR005720">
    <property type="entry name" value="Dihydroorotate_DH_cat"/>
</dbReference>
<dbReference type="GO" id="GO:0016627">
    <property type="term" value="F:oxidoreductase activity, acting on the CH-CH group of donors"/>
    <property type="evidence" value="ECO:0007669"/>
    <property type="project" value="InterPro"/>
</dbReference>
<proteinExistence type="predicted"/>